<organism evidence="1">
    <name type="scientific">Arion vulgaris</name>
    <dbReference type="NCBI Taxonomy" id="1028688"/>
    <lineage>
        <taxon>Eukaryota</taxon>
        <taxon>Metazoa</taxon>
        <taxon>Spiralia</taxon>
        <taxon>Lophotrochozoa</taxon>
        <taxon>Mollusca</taxon>
        <taxon>Gastropoda</taxon>
        <taxon>Heterobranchia</taxon>
        <taxon>Euthyneura</taxon>
        <taxon>Panpulmonata</taxon>
        <taxon>Eupulmonata</taxon>
        <taxon>Stylommatophora</taxon>
        <taxon>Helicina</taxon>
        <taxon>Arionoidea</taxon>
        <taxon>Arionidae</taxon>
        <taxon>Arion</taxon>
    </lineage>
</organism>
<proteinExistence type="predicted"/>
<name>A0A0B7C0C2_9EUPU</name>
<dbReference type="AlphaFoldDB" id="A0A0B7C0C2"/>
<sequence length="78" mass="8235">NVLNISKEDILLSNGTVVGDICQIASNEELEYKVMSATSVECAVSSKGNFGLVDSSNILIGSKKFDLSNMHGSANQKA</sequence>
<evidence type="ECO:0000313" key="1">
    <source>
        <dbReference type="EMBL" id="CEK98637.1"/>
    </source>
</evidence>
<reference evidence="1" key="1">
    <citation type="submission" date="2014-12" db="EMBL/GenBank/DDBJ databases">
        <title>Insight into the proteome of Arion vulgaris.</title>
        <authorList>
            <person name="Aradska J."/>
            <person name="Bulat T."/>
            <person name="Smidak R."/>
            <person name="Sarate P."/>
            <person name="Gangsoo J."/>
            <person name="Sialana F."/>
            <person name="Bilban M."/>
            <person name="Lubec G."/>
        </authorList>
    </citation>
    <scope>NUCLEOTIDE SEQUENCE</scope>
    <source>
        <tissue evidence="1">Skin</tissue>
    </source>
</reference>
<feature type="non-terminal residue" evidence="1">
    <location>
        <position position="78"/>
    </location>
</feature>
<protein>
    <submittedName>
        <fullName evidence="1">Uncharacterized protein</fullName>
    </submittedName>
</protein>
<gene>
    <name evidence="1" type="primary">ORF219213</name>
</gene>
<feature type="non-terminal residue" evidence="1">
    <location>
        <position position="1"/>
    </location>
</feature>
<dbReference type="EMBL" id="HACG01051766">
    <property type="protein sequence ID" value="CEK98637.1"/>
    <property type="molecule type" value="Transcribed_RNA"/>
</dbReference>
<accession>A0A0B7C0C2</accession>